<comment type="caution">
    <text evidence="8">The sequence shown here is derived from an EMBL/GenBank/DDBJ whole genome shotgun (WGS) entry which is preliminary data.</text>
</comment>
<proteinExistence type="inferred from homology"/>
<dbReference type="InterPro" id="IPR033985">
    <property type="entry name" value="SusD-like_N"/>
</dbReference>
<dbReference type="Pfam" id="PF14322">
    <property type="entry name" value="SusD-like_3"/>
    <property type="match status" value="1"/>
</dbReference>
<feature type="domain" description="RagB/SusD" evidence="6">
    <location>
        <begin position="317"/>
        <end position="469"/>
    </location>
</feature>
<dbReference type="SUPFAM" id="SSF48452">
    <property type="entry name" value="TPR-like"/>
    <property type="match status" value="1"/>
</dbReference>
<name>A0ABT1BZP6_9BACT</name>
<dbReference type="EMBL" id="JAMXLY010000076">
    <property type="protein sequence ID" value="MCO6026562.1"/>
    <property type="molecule type" value="Genomic_DNA"/>
</dbReference>
<comment type="similarity">
    <text evidence="2">Belongs to the SusD family.</text>
</comment>
<accession>A0ABT1BZP6</accession>
<organism evidence="8 9">
    <name type="scientific">Segatella cerevisiae</name>
    <dbReference type="NCBI Taxonomy" id="2053716"/>
    <lineage>
        <taxon>Bacteria</taxon>
        <taxon>Pseudomonadati</taxon>
        <taxon>Bacteroidota</taxon>
        <taxon>Bacteroidia</taxon>
        <taxon>Bacteroidales</taxon>
        <taxon>Prevotellaceae</taxon>
        <taxon>Segatella</taxon>
    </lineage>
</organism>
<protein>
    <submittedName>
        <fullName evidence="8">RagB/SusD family nutrient uptake outer membrane protein</fullName>
    </submittedName>
</protein>
<dbReference type="Gene3D" id="2.20.20.130">
    <property type="match status" value="1"/>
</dbReference>
<evidence type="ECO:0000256" key="1">
    <source>
        <dbReference type="ARBA" id="ARBA00004442"/>
    </source>
</evidence>
<evidence type="ECO:0000259" key="6">
    <source>
        <dbReference type="Pfam" id="PF07980"/>
    </source>
</evidence>
<reference evidence="8 9" key="1">
    <citation type="submission" date="2022-06" db="EMBL/GenBank/DDBJ databases">
        <title>A taxonomic note on the genus Prevotella: Description of four novel genera and emended description of the genera Hallella and Xylanibacter.</title>
        <authorList>
            <person name="Hitch T.C.A."/>
        </authorList>
    </citation>
    <scope>NUCLEOTIDE SEQUENCE [LARGE SCALE GENOMIC DNA]</scope>
    <source>
        <strain evidence="8 9">DSM 100619</strain>
    </source>
</reference>
<dbReference type="InterPro" id="IPR012944">
    <property type="entry name" value="SusD_RagB_dom"/>
</dbReference>
<keyword evidence="4" id="KW-0472">Membrane</keyword>
<gene>
    <name evidence="8" type="ORF">NG821_12075</name>
</gene>
<dbReference type="Pfam" id="PF07980">
    <property type="entry name" value="SusD_RagB"/>
    <property type="match status" value="1"/>
</dbReference>
<dbReference type="InterPro" id="IPR011990">
    <property type="entry name" value="TPR-like_helical_dom_sf"/>
</dbReference>
<evidence type="ECO:0000256" key="3">
    <source>
        <dbReference type="ARBA" id="ARBA00022729"/>
    </source>
</evidence>
<dbReference type="Gene3D" id="1.25.40.390">
    <property type="match status" value="1"/>
</dbReference>
<dbReference type="Proteomes" id="UP001204015">
    <property type="component" value="Unassembled WGS sequence"/>
</dbReference>
<comment type="subcellular location">
    <subcellularLocation>
        <location evidence="1">Cell outer membrane</location>
    </subcellularLocation>
</comment>
<evidence type="ECO:0000313" key="8">
    <source>
        <dbReference type="EMBL" id="MCO6026562.1"/>
    </source>
</evidence>
<dbReference type="CDD" id="cd08977">
    <property type="entry name" value="SusD"/>
    <property type="match status" value="1"/>
</dbReference>
<keyword evidence="3" id="KW-0732">Signal</keyword>
<evidence type="ECO:0000256" key="4">
    <source>
        <dbReference type="ARBA" id="ARBA00023136"/>
    </source>
</evidence>
<evidence type="ECO:0000256" key="5">
    <source>
        <dbReference type="ARBA" id="ARBA00023237"/>
    </source>
</evidence>
<sequence>MEPTNSKEASTSINSASDAKNAMNGVLREMTSYSYYGRNFFLYGDAKGGDLTIYANGRGSDDLYTFNHTPTSGSYEGFWSTGYNCILQLNNILENIDRLKKSGMKDLDQLEGEAYTLRALVYFDLVRLYGLPYNYKKDAYGVPNVTTLLQASDQPARSTVEENYKQILADLEQGEKLLDTTEGKAKNNGYINYYGNLAEQARVKLYMEDYDGALAAAKTIIDSGVYQLYSPNEWVESWSKQFGTESIFELGIFPNEADLGSSSLGYYLMQAQHDGISSAMGWFLASDYFLTRLGQDSTDVRWGVMGRDESKNPTRLGSCYKYMGGTTDMPGDGKSTATAVNIKVIRLSEIYLIAAEASLHATSPDKTAAADYLNAIRKRSPLLPQATASTITDDMILDERSKELFSEGQRFFDLIRKNKTIIFNDDFQNVSVHTREKSIDRSFYKIVLPISQDEINANPPIAKQQNTGY</sequence>
<dbReference type="Gene3D" id="1.25.40.900">
    <property type="match status" value="1"/>
</dbReference>
<keyword evidence="9" id="KW-1185">Reference proteome</keyword>
<evidence type="ECO:0000313" key="9">
    <source>
        <dbReference type="Proteomes" id="UP001204015"/>
    </source>
</evidence>
<keyword evidence="5" id="KW-0998">Cell outer membrane</keyword>
<evidence type="ECO:0000259" key="7">
    <source>
        <dbReference type="Pfam" id="PF14322"/>
    </source>
</evidence>
<evidence type="ECO:0000256" key="2">
    <source>
        <dbReference type="ARBA" id="ARBA00006275"/>
    </source>
</evidence>
<feature type="domain" description="SusD-like N-terminal" evidence="7">
    <location>
        <begin position="66"/>
        <end position="181"/>
    </location>
</feature>
<dbReference type="RefSeq" id="WP_252761912.1">
    <property type="nucleotide sequence ID" value="NZ_JAMXLY010000076.1"/>
</dbReference>